<dbReference type="EMBL" id="QNRM01000003">
    <property type="protein sequence ID" value="RBP20892.1"/>
    <property type="molecule type" value="Genomic_DNA"/>
</dbReference>
<gene>
    <name evidence="1" type="ORF">DFP87_103136</name>
</gene>
<protein>
    <submittedName>
        <fullName evidence="1">Uncharacterized protein</fullName>
    </submittedName>
</protein>
<proteinExistence type="predicted"/>
<evidence type="ECO:0000313" key="2">
    <source>
        <dbReference type="Proteomes" id="UP000252124"/>
    </source>
</evidence>
<evidence type="ECO:0000313" key="1">
    <source>
        <dbReference type="EMBL" id="RBP20892.1"/>
    </source>
</evidence>
<comment type="caution">
    <text evidence="1">The sequence shown here is derived from an EMBL/GenBank/DDBJ whole genome shotgun (WGS) entry which is preliminary data.</text>
</comment>
<name>A0ABX9GAS0_9BURK</name>
<sequence length="206" mass="21686">MRSAFPRFAVPVFFPFFVEAGRVSLAAAFLAAGRGEPLQEGARQEPENNEANKSAHFFSPAAAFAGQSMPARQSGVICLKDSRFATLDCSIDIVAARSCGFCSANTVAPPAIATTASSNTSFALDMESTPYVSCSTDPSLPNGNSDHSGMEGLRMGALPAGLAKINRGHGSNFQAQFIPSYGLSSRDKCIGLAHRTAPSLIQHRRA</sequence>
<organism evidence="1 2">
    <name type="scientific">Achromobacter marplatensis</name>
    <dbReference type="NCBI Taxonomy" id="470868"/>
    <lineage>
        <taxon>Bacteria</taxon>
        <taxon>Pseudomonadati</taxon>
        <taxon>Pseudomonadota</taxon>
        <taxon>Betaproteobacteria</taxon>
        <taxon>Burkholderiales</taxon>
        <taxon>Alcaligenaceae</taxon>
        <taxon>Achromobacter</taxon>
    </lineage>
</organism>
<reference evidence="1 2" key="1">
    <citation type="submission" date="2018-06" db="EMBL/GenBank/DDBJ databases">
        <title>Genomic Encyclopedia of Type Strains, Phase III (KMG-III): the genomes of soil and plant-associated and newly described type strains.</title>
        <authorList>
            <person name="Whitman W."/>
        </authorList>
    </citation>
    <scope>NUCLEOTIDE SEQUENCE [LARGE SCALE GENOMIC DNA]</scope>
    <source>
        <strain evidence="1 2">CECT 7342</strain>
    </source>
</reference>
<accession>A0ABX9GAS0</accession>
<keyword evidence="2" id="KW-1185">Reference proteome</keyword>
<dbReference type="Proteomes" id="UP000252124">
    <property type="component" value="Unassembled WGS sequence"/>
</dbReference>